<accession>A0ABS2N015</accession>
<dbReference type="InterPro" id="IPR027417">
    <property type="entry name" value="P-loop_NTPase"/>
</dbReference>
<dbReference type="Pfam" id="PF03567">
    <property type="entry name" value="Sulfotransfer_2"/>
    <property type="match status" value="1"/>
</dbReference>
<keyword evidence="6" id="KW-0472">Membrane</keyword>
<evidence type="ECO:0000313" key="8">
    <source>
        <dbReference type="EMBL" id="MBM7571383.1"/>
    </source>
</evidence>
<dbReference type="InterPro" id="IPR005331">
    <property type="entry name" value="Sulfotransferase"/>
</dbReference>
<keyword evidence="5" id="KW-0333">Golgi apparatus</keyword>
<evidence type="ECO:0000256" key="6">
    <source>
        <dbReference type="ARBA" id="ARBA00023136"/>
    </source>
</evidence>
<evidence type="ECO:0000313" key="9">
    <source>
        <dbReference type="Proteomes" id="UP001296943"/>
    </source>
</evidence>
<dbReference type="InterPro" id="IPR018011">
    <property type="entry name" value="Carb_sulfotrans_8-10"/>
</dbReference>
<comment type="subcellular location">
    <subcellularLocation>
        <location evidence="1">Golgi apparatus membrane</location>
        <topology evidence="1">Single-pass type II membrane protein</topology>
    </subcellularLocation>
</comment>
<keyword evidence="3" id="KW-0812">Transmembrane</keyword>
<dbReference type="Proteomes" id="UP001296943">
    <property type="component" value="Unassembled WGS sequence"/>
</dbReference>
<keyword evidence="2" id="KW-0808">Transferase</keyword>
<evidence type="ECO:0000256" key="5">
    <source>
        <dbReference type="ARBA" id="ARBA00023034"/>
    </source>
</evidence>
<keyword evidence="4" id="KW-1133">Transmembrane helix</keyword>
<proteinExistence type="predicted"/>
<keyword evidence="9" id="KW-1185">Reference proteome</keyword>
<protein>
    <recommendedName>
        <fullName evidence="10">Sulfotransferase family protein</fullName>
    </recommendedName>
</protein>
<evidence type="ECO:0000256" key="1">
    <source>
        <dbReference type="ARBA" id="ARBA00004323"/>
    </source>
</evidence>
<dbReference type="PANTHER" id="PTHR12137">
    <property type="entry name" value="CARBOHYDRATE SULFOTRANSFERASE"/>
    <property type="match status" value="1"/>
</dbReference>
<comment type="caution">
    <text evidence="8">The sequence shown here is derived from an EMBL/GenBank/DDBJ whole genome shotgun (WGS) entry which is preliminary data.</text>
</comment>
<evidence type="ECO:0000256" key="4">
    <source>
        <dbReference type="ARBA" id="ARBA00022989"/>
    </source>
</evidence>
<dbReference type="PANTHER" id="PTHR12137:SF54">
    <property type="entry name" value="CARBOHYDRATE SULFOTRANSFERASE"/>
    <property type="match status" value="1"/>
</dbReference>
<dbReference type="Gene3D" id="3.40.50.300">
    <property type="entry name" value="P-loop containing nucleotide triphosphate hydrolases"/>
    <property type="match status" value="1"/>
</dbReference>
<keyword evidence="7" id="KW-0325">Glycoprotein</keyword>
<reference evidence="8 9" key="1">
    <citation type="submission" date="2021-01" db="EMBL/GenBank/DDBJ databases">
        <title>Genomic Encyclopedia of Type Strains, Phase IV (KMG-IV): sequencing the most valuable type-strain genomes for metagenomic binning, comparative biology and taxonomic classification.</title>
        <authorList>
            <person name="Goeker M."/>
        </authorList>
    </citation>
    <scope>NUCLEOTIDE SEQUENCE [LARGE SCALE GENOMIC DNA]</scope>
    <source>
        <strain evidence="8 9">DSM 23711</strain>
    </source>
</reference>
<name>A0ABS2N015_9BACI</name>
<evidence type="ECO:0000256" key="2">
    <source>
        <dbReference type="ARBA" id="ARBA00022679"/>
    </source>
</evidence>
<organism evidence="8 9">
    <name type="scientific">Aquibacillus albus</name>
    <dbReference type="NCBI Taxonomy" id="1168171"/>
    <lineage>
        <taxon>Bacteria</taxon>
        <taxon>Bacillati</taxon>
        <taxon>Bacillota</taxon>
        <taxon>Bacilli</taxon>
        <taxon>Bacillales</taxon>
        <taxon>Bacillaceae</taxon>
        <taxon>Aquibacillus</taxon>
    </lineage>
</organism>
<gene>
    <name evidence="8" type="ORF">JOC48_001879</name>
</gene>
<sequence length="222" mass="27027">MKNKGYCLKKSVFDNEIFIEKKIIFIHVPKVAGNGILKSLELEAPRHTHLYTYESEDFKKYNEFFKIGFVRNPWDRIVSSYFYLKNGGMKNKNDLYMQQQLDRFNSFSDFIYELHLNKNFRKEMLKKVHFKPQYSWMMNSIGELEMDYVGRFENLTEGFEIIKRKLNKPEAKLKNYNSSKHDPYWKYYDKELIQCVGEIYKKDIELFNYDFPYEKLNDKNHK</sequence>
<dbReference type="SUPFAM" id="SSF52540">
    <property type="entry name" value="P-loop containing nucleoside triphosphate hydrolases"/>
    <property type="match status" value="1"/>
</dbReference>
<evidence type="ECO:0000256" key="7">
    <source>
        <dbReference type="ARBA" id="ARBA00023180"/>
    </source>
</evidence>
<dbReference type="EMBL" id="JAFBDR010000008">
    <property type="protein sequence ID" value="MBM7571383.1"/>
    <property type="molecule type" value="Genomic_DNA"/>
</dbReference>
<evidence type="ECO:0000256" key="3">
    <source>
        <dbReference type="ARBA" id="ARBA00022692"/>
    </source>
</evidence>
<evidence type="ECO:0008006" key="10">
    <source>
        <dbReference type="Google" id="ProtNLM"/>
    </source>
</evidence>